<sequence>MEAKKKKNLQSKGWVVGDVDEFLDLDQADLAIIDMKLALADTIVQKRKALKMTQATLAEAIGSSQSRIAKVEHGDPSVSLEMMMRALIGLGSSRQEIGRAIG</sequence>
<gene>
    <name evidence="2" type="ORF">SAMN05660653_03245</name>
</gene>
<dbReference type="SUPFAM" id="SSF47413">
    <property type="entry name" value="lambda repressor-like DNA-binding domains"/>
    <property type="match status" value="1"/>
</dbReference>
<dbReference type="SMART" id="SM00530">
    <property type="entry name" value="HTH_XRE"/>
    <property type="match status" value="1"/>
</dbReference>
<dbReference type="Gene3D" id="1.10.260.40">
    <property type="entry name" value="lambda repressor-like DNA-binding domains"/>
    <property type="match status" value="1"/>
</dbReference>
<reference evidence="2 3" key="1">
    <citation type="submission" date="2016-10" db="EMBL/GenBank/DDBJ databases">
        <authorList>
            <person name="de Groot N.N."/>
        </authorList>
    </citation>
    <scope>NUCLEOTIDE SEQUENCE [LARGE SCALE GENOMIC DNA]</scope>
    <source>
        <strain evidence="2 3">ASO4-2</strain>
    </source>
</reference>
<dbReference type="OrthoDB" id="6637137at2"/>
<dbReference type="Proteomes" id="UP000198771">
    <property type="component" value="Unassembled WGS sequence"/>
</dbReference>
<dbReference type="AlphaFoldDB" id="A0A1G6EX00"/>
<dbReference type="InterPro" id="IPR001387">
    <property type="entry name" value="Cro/C1-type_HTH"/>
</dbReference>
<dbReference type="GO" id="GO:0003677">
    <property type="term" value="F:DNA binding"/>
    <property type="evidence" value="ECO:0007669"/>
    <property type="project" value="InterPro"/>
</dbReference>
<proteinExistence type="predicted"/>
<protein>
    <submittedName>
        <fullName evidence="2">Helix-turn-helix</fullName>
    </submittedName>
</protein>
<name>A0A1G6EX00_9BACT</name>
<dbReference type="STRING" id="617002.SAMN05660653_03245"/>
<dbReference type="RefSeq" id="WP_092123983.1">
    <property type="nucleotide sequence ID" value="NZ_FMXO01000028.1"/>
</dbReference>
<accession>A0A1G6EX00</accession>
<feature type="domain" description="HTH cro/C1-type" evidence="1">
    <location>
        <begin position="43"/>
        <end position="97"/>
    </location>
</feature>
<dbReference type="Pfam" id="PF01381">
    <property type="entry name" value="HTH_3"/>
    <property type="match status" value="1"/>
</dbReference>
<evidence type="ECO:0000259" key="1">
    <source>
        <dbReference type="PROSITE" id="PS50943"/>
    </source>
</evidence>
<dbReference type="PROSITE" id="PS50943">
    <property type="entry name" value="HTH_CROC1"/>
    <property type="match status" value="1"/>
</dbReference>
<keyword evidence="3" id="KW-1185">Reference proteome</keyword>
<dbReference type="EMBL" id="FMXO01000028">
    <property type="protein sequence ID" value="SDB61977.1"/>
    <property type="molecule type" value="Genomic_DNA"/>
</dbReference>
<organism evidence="2 3">
    <name type="scientific">Desulfonatronum thiosulfatophilum</name>
    <dbReference type="NCBI Taxonomy" id="617002"/>
    <lineage>
        <taxon>Bacteria</taxon>
        <taxon>Pseudomonadati</taxon>
        <taxon>Thermodesulfobacteriota</taxon>
        <taxon>Desulfovibrionia</taxon>
        <taxon>Desulfovibrionales</taxon>
        <taxon>Desulfonatronaceae</taxon>
        <taxon>Desulfonatronum</taxon>
    </lineage>
</organism>
<dbReference type="InterPro" id="IPR010982">
    <property type="entry name" value="Lambda_DNA-bd_dom_sf"/>
</dbReference>
<evidence type="ECO:0000313" key="2">
    <source>
        <dbReference type="EMBL" id="SDB61977.1"/>
    </source>
</evidence>
<evidence type="ECO:0000313" key="3">
    <source>
        <dbReference type="Proteomes" id="UP000198771"/>
    </source>
</evidence>
<dbReference type="CDD" id="cd00093">
    <property type="entry name" value="HTH_XRE"/>
    <property type="match status" value="1"/>
</dbReference>